<evidence type="ECO:0000313" key="5">
    <source>
        <dbReference type="Proteomes" id="UP001459204"/>
    </source>
</evidence>
<reference evidence="4 5" key="1">
    <citation type="submission" date="2024-04" db="EMBL/GenBank/DDBJ databases">
        <title>Draft genome sequence of Pseudoxanthomonas putridarboris WD12.</title>
        <authorList>
            <person name="Oh J."/>
        </authorList>
    </citation>
    <scope>NUCLEOTIDE SEQUENCE [LARGE SCALE GENOMIC DNA]</scope>
    <source>
        <strain evidence="4 5">WD12</strain>
    </source>
</reference>
<feature type="region of interest" description="Disordered" evidence="1">
    <location>
        <begin position="349"/>
        <end position="372"/>
    </location>
</feature>
<evidence type="ECO:0000259" key="3">
    <source>
        <dbReference type="Pfam" id="PF13472"/>
    </source>
</evidence>
<protein>
    <submittedName>
        <fullName evidence="4">GDSL-type esterase/lipase family protein</fullName>
    </submittedName>
</protein>
<gene>
    <name evidence="4" type="ORF">AAD027_17775</name>
</gene>
<sequence>MTLRRTRLAARIVAAVLMMPMLSHVHAAVPLALAVVGDSDSHAYHDRVYFRAGKAQRGGRHHATTLQWTEVLHRLRSSQIDQGEWGRHGSRGYIARAEDWLGIATRTPPKEDFRYNFAVSGASCDDLMEGQRQVPHLLQLMDESPARWRNGVVLIRIGVNSFGQREKLDRLAADPRDPAVLAQVDACIAGVRAGVAAIHARHPQARIVLVGIFDNAHIAHNFDLWRSPRQLANLQPALDRYDDALRAMAAKDARIAFFDDRQWFANRWGTRDREGKPAYRPVSIAGKFRVTNTAGDAPVNAILADGHAGTAWNALWAQSLVVLLNARFGLELTPIGETEILPLVRAGLHPVEPGRDATPDESSRRRAPSTGS</sequence>
<keyword evidence="5" id="KW-1185">Reference proteome</keyword>
<feature type="compositionally biased region" description="Basic and acidic residues" evidence="1">
    <location>
        <begin position="352"/>
        <end position="364"/>
    </location>
</feature>
<feature type="signal peptide" evidence="2">
    <location>
        <begin position="1"/>
        <end position="27"/>
    </location>
</feature>
<dbReference type="InterPro" id="IPR036514">
    <property type="entry name" value="SGNH_hydro_sf"/>
</dbReference>
<dbReference type="RefSeq" id="WP_341727377.1">
    <property type="nucleotide sequence ID" value="NZ_JBBWWT010000013.1"/>
</dbReference>
<organism evidence="4 5">
    <name type="scientific">Pseudoxanthomonas putridarboris</name>
    <dbReference type="NCBI Taxonomy" id="752605"/>
    <lineage>
        <taxon>Bacteria</taxon>
        <taxon>Pseudomonadati</taxon>
        <taxon>Pseudomonadota</taxon>
        <taxon>Gammaproteobacteria</taxon>
        <taxon>Lysobacterales</taxon>
        <taxon>Lysobacteraceae</taxon>
        <taxon>Pseudoxanthomonas</taxon>
    </lineage>
</organism>
<dbReference type="Proteomes" id="UP001459204">
    <property type="component" value="Unassembled WGS sequence"/>
</dbReference>
<dbReference type="InterPro" id="IPR013830">
    <property type="entry name" value="SGNH_hydro"/>
</dbReference>
<dbReference type="Gene3D" id="3.40.50.1110">
    <property type="entry name" value="SGNH hydrolase"/>
    <property type="match status" value="1"/>
</dbReference>
<accession>A0ABU9J4L8</accession>
<evidence type="ECO:0000256" key="2">
    <source>
        <dbReference type="SAM" id="SignalP"/>
    </source>
</evidence>
<evidence type="ECO:0000256" key="1">
    <source>
        <dbReference type="SAM" id="MobiDB-lite"/>
    </source>
</evidence>
<feature type="chain" id="PRO_5045491978" evidence="2">
    <location>
        <begin position="28"/>
        <end position="372"/>
    </location>
</feature>
<keyword evidence="2" id="KW-0732">Signal</keyword>
<dbReference type="Pfam" id="PF13472">
    <property type="entry name" value="Lipase_GDSL_2"/>
    <property type="match status" value="1"/>
</dbReference>
<comment type="caution">
    <text evidence="4">The sequence shown here is derived from an EMBL/GenBank/DDBJ whole genome shotgun (WGS) entry which is preliminary data.</text>
</comment>
<dbReference type="SUPFAM" id="SSF52266">
    <property type="entry name" value="SGNH hydrolase"/>
    <property type="match status" value="1"/>
</dbReference>
<dbReference type="EMBL" id="JBBWWT010000013">
    <property type="protein sequence ID" value="MEL1266204.1"/>
    <property type="molecule type" value="Genomic_DNA"/>
</dbReference>
<evidence type="ECO:0000313" key="4">
    <source>
        <dbReference type="EMBL" id="MEL1266204.1"/>
    </source>
</evidence>
<proteinExistence type="predicted"/>
<name>A0ABU9J4L8_9GAMM</name>
<feature type="domain" description="SGNH hydrolase-type esterase" evidence="3">
    <location>
        <begin position="89"/>
        <end position="271"/>
    </location>
</feature>